<evidence type="ECO:0000313" key="3">
    <source>
        <dbReference type="Proteomes" id="UP000053841"/>
    </source>
</evidence>
<keyword evidence="1" id="KW-0040">ANK repeat</keyword>
<dbReference type="GO" id="GO:0005856">
    <property type="term" value="C:cytoskeleton"/>
    <property type="evidence" value="ECO:0007669"/>
    <property type="project" value="TreeGrafter"/>
</dbReference>
<accession>W6XMV8</accession>
<dbReference type="RefSeq" id="XP_007717063.1">
    <property type="nucleotide sequence ID" value="XM_007718873.1"/>
</dbReference>
<dbReference type="InterPro" id="IPR036770">
    <property type="entry name" value="Ankyrin_rpt-contain_sf"/>
</dbReference>
<dbReference type="GO" id="GO:0005737">
    <property type="term" value="C:cytoplasm"/>
    <property type="evidence" value="ECO:0007669"/>
    <property type="project" value="TreeGrafter"/>
</dbReference>
<organism evidence="2 3">
    <name type="scientific">Cochliobolus carbonum (strain 26-R-13)</name>
    <name type="common">Maize leaf spot fungus</name>
    <name type="synonym">Bipolaris zeicola</name>
    <dbReference type="NCBI Taxonomy" id="930089"/>
    <lineage>
        <taxon>Eukaryota</taxon>
        <taxon>Fungi</taxon>
        <taxon>Dikarya</taxon>
        <taxon>Ascomycota</taxon>
        <taxon>Pezizomycotina</taxon>
        <taxon>Dothideomycetes</taxon>
        <taxon>Pleosporomycetidae</taxon>
        <taxon>Pleosporales</taxon>
        <taxon>Pleosporineae</taxon>
        <taxon>Pleosporaceae</taxon>
        <taxon>Bipolaris</taxon>
    </lineage>
</organism>
<dbReference type="InterPro" id="IPR047184">
    <property type="entry name" value="KANK1-4"/>
</dbReference>
<reference evidence="2 3" key="1">
    <citation type="journal article" date="2013" name="PLoS Genet.">
        <title>Comparative genome structure, secondary metabolite, and effector coding capacity across Cochliobolus pathogens.</title>
        <authorList>
            <person name="Condon B.J."/>
            <person name="Leng Y."/>
            <person name="Wu D."/>
            <person name="Bushley K.E."/>
            <person name="Ohm R.A."/>
            <person name="Otillar R."/>
            <person name="Martin J."/>
            <person name="Schackwitz W."/>
            <person name="Grimwood J."/>
            <person name="MohdZainudin N."/>
            <person name="Xue C."/>
            <person name="Wang R."/>
            <person name="Manning V.A."/>
            <person name="Dhillon B."/>
            <person name="Tu Z.J."/>
            <person name="Steffenson B.J."/>
            <person name="Salamov A."/>
            <person name="Sun H."/>
            <person name="Lowry S."/>
            <person name="LaButti K."/>
            <person name="Han J."/>
            <person name="Copeland A."/>
            <person name="Lindquist E."/>
            <person name="Barry K."/>
            <person name="Schmutz J."/>
            <person name="Baker S.E."/>
            <person name="Ciuffetti L.M."/>
            <person name="Grigoriev I.V."/>
            <person name="Zhong S."/>
            <person name="Turgeon B.G."/>
        </authorList>
    </citation>
    <scope>NUCLEOTIDE SEQUENCE [LARGE SCALE GENOMIC DNA]</scope>
    <source>
        <strain evidence="2 3">26-R-13</strain>
    </source>
</reference>
<dbReference type="Proteomes" id="UP000053841">
    <property type="component" value="Unassembled WGS sequence"/>
</dbReference>
<dbReference type="InterPro" id="IPR002110">
    <property type="entry name" value="Ankyrin_rpt"/>
</dbReference>
<dbReference type="PROSITE" id="PS50297">
    <property type="entry name" value="ANK_REP_REGION"/>
    <property type="match status" value="1"/>
</dbReference>
<dbReference type="GeneID" id="19152936"/>
<dbReference type="SMART" id="SM00248">
    <property type="entry name" value="ANK"/>
    <property type="match status" value="2"/>
</dbReference>
<dbReference type="PANTHER" id="PTHR24168:SF21">
    <property type="entry name" value="KANK, ISOFORM D"/>
    <property type="match status" value="1"/>
</dbReference>
<dbReference type="PANTHER" id="PTHR24168">
    <property type="entry name" value="KN MOTIF AND ANKYRIN REPEAT DOMAIN-CONTAINING"/>
    <property type="match status" value="1"/>
</dbReference>
<sequence>MPLLELPPEIFKDITSFLVGSEGLKHAVKYRGVCRTFKQYITAESYEQATMVPLDELFGSQQLKNILHSQRALILTKRTIRRMDKNNIVFDFVRRCVDFALSQGIKTKKSQESPRFQCTFRIWTMLIALWPVSLESRLKGKKDSTALVLIPKMQAITPAIAAAFNDSDTLLQHVNTGSHLLKPAYKALPNALDAATISGCSRSLSTIITCLLRQARGDSAPGQGKVCDVALAVVSSLRLAIRLRKPRAAHVLFDYIVGNKMLLLSTSNNLADDLLEYCIKYTYLALLPRVFCLRYGCFITSIEGAVRNWIVNSDDYHHLYIYGGVKTLQFFLKHKIVDPNTHSPYSPTRTDITPLMLALRNKRYDLTRVLIENGADVNAKSKDGTGESTLMFAVEHGYYQDVQFLLVRGESSLTKSVYDEAYKIAYNNGWGRCAMLIEKAKKQGAESIRHLTFRNRHVDEKGELHLVWLGLDD</sequence>
<keyword evidence="3" id="KW-1185">Reference proteome</keyword>
<dbReference type="SUPFAM" id="SSF48403">
    <property type="entry name" value="Ankyrin repeat"/>
    <property type="match status" value="1"/>
</dbReference>
<dbReference type="EMBL" id="KI964798">
    <property type="protein sequence ID" value="EUC28632.1"/>
    <property type="molecule type" value="Genomic_DNA"/>
</dbReference>
<dbReference type="Gene3D" id="1.25.40.20">
    <property type="entry name" value="Ankyrin repeat-containing domain"/>
    <property type="match status" value="1"/>
</dbReference>
<dbReference type="OrthoDB" id="341259at2759"/>
<dbReference type="Pfam" id="PF12796">
    <property type="entry name" value="Ank_2"/>
    <property type="match status" value="1"/>
</dbReference>
<dbReference type="AlphaFoldDB" id="W6XMV8"/>
<dbReference type="PROSITE" id="PS50088">
    <property type="entry name" value="ANK_REPEAT"/>
    <property type="match status" value="1"/>
</dbReference>
<protein>
    <submittedName>
        <fullName evidence="2">Uncharacterized protein</fullName>
    </submittedName>
</protein>
<evidence type="ECO:0000256" key="1">
    <source>
        <dbReference type="PROSITE-ProRule" id="PRU00023"/>
    </source>
</evidence>
<dbReference type="GO" id="GO:0030837">
    <property type="term" value="P:negative regulation of actin filament polymerization"/>
    <property type="evidence" value="ECO:0007669"/>
    <property type="project" value="InterPro"/>
</dbReference>
<feature type="repeat" description="ANK" evidence="1">
    <location>
        <begin position="350"/>
        <end position="382"/>
    </location>
</feature>
<evidence type="ECO:0000313" key="2">
    <source>
        <dbReference type="EMBL" id="EUC28632.1"/>
    </source>
</evidence>
<dbReference type="KEGG" id="bze:COCCADRAFT_9025"/>
<name>W6XMV8_COCC2</name>
<gene>
    <name evidence="2" type="ORF">COCCADRAFT_9025</name>
</gene>
<proteinExistence type="predicted"/>
<dbReference type="HOGENOM" id="CLU_613917_0_0_1"/>